<reference evidence="1" key="1">
    <citation type="submission" date="2021-01" db="EMBL/GenBank/DDBJ databases">
        <title>YIM 132084 draft genome.</title>
        <authorList>
            <person name="An D."/>
        </authorList>
    </citation>
    <scope>NUCLEOTIDE SEQUENCE</scope>
    <source>
        <strain evidence="1">YIM 132084</strain>
    </source>
</reference>
<dbReference type="AlphaFoldDB" id="A0A938YI69"/>
<organism evidence="1 2">
    <name type="scientific">Nakamurella leprariae</name>
    <dbReference type="NCBI Taxonomy" id="2803911"/>
    <lineage>
        <taxon>Bacteria</taxon>
        <taxon>Bacillati</taxon>
        <taxon>Actinomycetota</taxon>
        <taxon>Actinomycetes</taxon>
        <taxon>Nakamurellales</taxon>
        <taxon>Nakamurellaceae</taxon>
        <taxon>Nakamurella</taxon>
    </lineage>
</organism>
<evidence type="ECO:0000313" key="1">
    <source>
        <dbReference type="EMBL" id="MBM9468787.1"/>
    </source>
</evidence>
<sequence length="191" mass="20590">MPEPPTAVTGIPVSWIERTTQGWPDSDGHGATMPVLGRGDCLLADAPPELLGRTAEITDVGWGPYGDDSASDTAFRYVCDLWAPDAYAGSLQLIKTGSDDQARETVEQFTDQPSTDVQDNSVETVQSGELDVQVLSRWYPTNPQGEYQALYFDEAAGAIAVLEVNSLDEDQYGQLSPRQVADALVASFSES</sequence>
<dbReference type="EMBL" id="JAERWK010000020">
    <property type="protein sequence ID" value="MBM9468787.1"/>
    <property type="molecule type" value="Genomic_DNA"/>
</dbReference>
<evidence type="ECO:0000313" key="2">
    <source>
        <dbReference type="Proteomes" id="UP000663792"/>
    </source>
</evidence>
<comment type="caution">
    <text evidence="1">The sequence shown here is derived from an EMBL/GenBank/DDBJ whole genome shotgun (WGS) entry which is preliminary data.</text>
</comment>
<gene>
    <name evidence="1" type="ORF">JL106_16000</name>
</gene>
<protein>
    <submittedName>
        <fullName evidence="1">Uncharacterized protein</fullName>
    </submittedName>
</protein>
<keyword evidence="2" id="KW-1185">Reference proteome</keyword>
<proteinExistence type="predicted"/>
<name>A0A938YI69_9ACTN</name>
<accession>A0A938YI69</accession>
<dbReference type="RefSeq" id="WP_205261728.1">
    <property type="nucleotide sequence ID" value="NZ_JAERWK010000020.1"/>
</dbReference>
<dbReference type="Proteomes" id="UP000663792">
    <property type="component" value="Unassembled WGS sequence"/>
</dbReference>